<dbReference type="InterPro" id="IPR015943">
    <property type="entry name" value="WD40/YVTN_repeat-like_dom_sf"/>
</dbReference>
<dbReference type="EMBL" id="JAPDIA010000009">
    <property type="protein sequence ID" value="MDG0814191.1"/>
    <property type="molecule type" value="Genomic_DNA"/>
</dbReference>
<dbReference type="GO" id="GO:0005829">
    <property type="term" value="C:cytosol"/>
    <property type="evidence" value="ECO:0007669"/>
    <property type="project" value="TreeGrafter"/>
</dbReference>
<dbReference type="Pfam" id="PF10282">
    <property type="entry name" value="Lactonase"/>
    <property type="match status" value="1"/>
</dbReference>
<keyword evidence="3" id="KW-1185">Reference proteome</keyword>
<dbReference type="Gene3D" id="2.130.10.10">
    <property type="entry name" value="YVTN repeat-like/Quinoprotein amine dehydrogenase"/>
    <property type="match status" value="1"/>
</dbReference>
<reference evidence="2" key="1">
    <citation type="submission" date="2022-10" db="EMBL/GenBank/DDBJ databases">
        <title>Comparative genomic analysis of Cohnella hashimotonis sp. nov., isolated from the International Space Station.</title>
        <authorList>
            <person name="Simpson A."/>
            <person name="Venkateswaran K."/>
        </authorList>
    </citation>
    <scope>NUCLEOTIDE SEQUENCE</scope>
    <source>
        <strain evidence="2">DSM 28161</strain>
    </source>
</reference>
<name>A0A9X4KZF5_9BACL</name>
<dbReference type="PANTHER" id="PTHR30344:SF1">
    <property type="entry name" value="6-PHOSPHOGLUCONOLACTONASE"/>
    <property type="match status" value="1"/>
</dbReference>
<dbReference type="InterPro" id="IPR011048">
    <property type="entry name" value="Haem_d1_sf"/>
</dbReference>
<dbReference type="AlphaFoldDB" id="A0A9X4KZF5"/>
<proteinExistence type="inferred from homology"/>
<evidence type="ECO:0000313" key="3">
    <source>
        <dbReference type="Proteomes" id="UP001153404"/>
    </source>
</evidence>
<dbReference type="GO" id="GO:0017057">
    <property type="term" value="F:6-phosphogluconolactonase activity"/>
    <property type="evidence" value="ECO:0007669"/>
    <property type="project" value="TreeGrafter"/>
</dbReference>
<dbReference type="InterPro" id="IPR050282">
    <property type="entry name" value="Cycloisomerase_2"/>
</dbReference>
<gene>
    <name evidence="2" type="ORF">OMP40_36615</name>
</gene>
<dbReference type="InterPro" id="IPR019405">
    <property type="entry name" value="Lactonase_7-beta_prop"/>
</dbReference>
<dbReference type="SUPFAM" id="SSF51004">
    <property type="entry name" value="C-terminal (heme d1) domain of cytochrome cd1-nitrite reductase"/>
    <property type="match status" value="1"/>
</dbReference>
<evidence type="ECO:0000256" key="1">
    <source>
        <dbReference type="ARBA" id="ARBA00005564"/>
    </source>
</evidence>
<protein>
    <submittedName>
        <fullName evidence="2">Lactonase family protein</fullName>
    </submittedName>
</protein>
<organism evidence="2 3">
    <name type="scientific">Cohnella rhizosphaerae</name>
    <dbReference type="NCBI Taxonomy" id="1457232"/>
    <lineage>
        <taxon>Bacteria</taxon>
        <taxon>Bacillati</taxon>
        <taxon>Bacillota</taxon>
        <taxon>Bacilli</taxon>
        <taxon>Bacillales</taxon>
        <taxon>Paenibacillaceae</taxon>
        <taxon>Cohnella</taxon>
    </lineage>
</organism>
<dbReference type="PANTHER" id="PTHR30344">
    <property type="entry name" value="6-PHOSPHOGLUCONOLACTONASE-RELATED"/>
    <property type="match status" value="1"/>
</dbReference>
<evidence type="ECO:0000313" key="2">
    <source>
        <dbReference type="EMBL" id="MDG0814191.1"/>
    </source>
</evidence>
<dbReference type="RefSeq" id="WP_277538913.1">
    <property type="nucleotide sequence ID" value="NZ_JAPDIA010000009.1"/>
</dbReference>
<dbReference type="Proteomes" id="UP001153404">
    <property type="component" value="Unassembled WGS sequence"/>
</dbReference>
<accession>A0A9X4KZF5</accession>
<sequence length="349" mass="37181">MPQSYAPLFVGSYQSADRQGIHILRLDAESGSLSKLGGVAGIDNPSFLAYNAATSVLYAVGETEPDGAVVAYAYDAATHTLTEINRQPSQGGAPCHLAIDPSGAWLVVVNYSGGNISLYPIGERGALGEPVQSVAHEGGSVNAERQEGPHPHSIYAVPGTPYYLACDLGTDKIYTYRLNAAAGRLEAVRETDATPGSGPRHLGLHPTRPFVYMIDELMSRIVAFKLNADEGSLEPLQTVSTLPMEYGGESYCAEVAVSADGRYVYGSNRGHDSIVSFRVGEDGGLSLIGHTPSGGHFPRHFLALPDGRWLLAANQNGDNIVVMRIDEDGFPQQTGSEYKMTKPVCVRLG</sequence>
<comment type="caution">
    <text evidence="2">The sequence shown here is derived from an EMBL/GenBank/DDBJ whole genome shotgun (WGS) entry which is preliminary data.</text>
</comment>
<comment type="similarity">
    <text evidence="1">Belongs to the cycloisomerase 2 family.</text>
</comment>